<reference evidence="1 2" key="1">
    <citation type="submission" date="2017-10" db="EMBL/GenBank/DDBJ databases">
        <title>Draft genome of two endophytic bacteria isolated from 'guarana' Paullinia cupana (Mart.) Ducke.</title>
        <authorList>
            <person name="Siqueira K.A."/>
            <person name="Liotti R.G."/>
            <person name="Mendes T.A."/>
            <person name="Soares M.A."/>
        </authorList>
    </citation>
    <scope>NUCLEOTIDE SEQUENCE [LARGE SCALE GENOMIC DNA]</scope>
    <source>
        <strain evidence="1 2">342</strain>
    </source>
</reference>
<dbReference type="Pfam" id="PF07302">
    <property type="entry name" value="AroM"/>
    <property type="match status" value="1"/>
</dbReference>
<comment type="caution">
    <text evidence="1">The sequence shown here is derived from an EMBL/GenBank/DDBJ whole genome shotgun (WGS) entry which is preliminary data.</text>
</comment>
<dbReference type="Proteomes" id="UP000239181">
    <property type="component" value="Unassembled WGS sequence"/>
</dbReference>
<gene>
    <name evidence="1" type="ORF">CQW29_00490</name>
</gene>
<name>A0A2S9IH90_9GAMM</name>
<protein>
    <recommendedName>
        <fullName evidence="3">AroM protein</fullName>
    </recommendedName>
</protein>
<evidence type="ECO:0000313" key="2">
    <source>
        <dbReference type="Proteomes" id="UP000239181"/>
    </source>
</evidence>
<dbReference type="Gene3D" id="3.40.50.12500">
    <property type="match status" value="1"/>
</dbReference>
<dbReference type="AlphaFoldDB" id="A0A2S9IH90"/>
<dbReference type="InterPro" id="IPR010843">
    <property type="entry name" value="Uncharacterised_AroM"/>
</dbReference>
<evidence type="ECO:0000313" key="1">
    <source>
        <dbReference type="EMBL" id="PRD17148.1"/>
    </source>
</evidence>
<dbReference type="EMBL" id="PDET01000001">
    <property type="protein sequence ID" value="PRD17148.1"/>
    <property type="molecule type" value="Genomic_DNA"/>
</dbReference>
<dbReference type="InterPro" id="IPR053714">
    <property type="entry name" value="Iso_Racemase_Enz_sf"/>
</dbReference>
<dbReference type="NCBIfam" id="NF007788">
    <property type="entry name" value="PRK10481.1"/>
    <property type="match status" value="1"/>
</dbReference>
<keyword evidence="2" id="KW-1185">Reference proteome</keyword>
<dbReference type="RefSeq" id="WP_105590752.1">
    <property type="nucleotide sequence ID" value="NZ_PDET01000001.1"/>
</dbReference>
<organism evidence="1 2">
    <name type="scientific">Pantoea coffeiphila</name>
    <dbReference type="NCBI Taxonomy" id="1465635"/>
    <lineage>
        <taxon>Bacteria</taxon>
        <taxon>Pseudomonadati</taxon>
        <taxon>Pseudomonadota</taxon>
        <taxon>Gammaproteobacteria</taxon>
        <taxon>Enterobacterales</taxon>
        <taxon>Erwiniaceae</taxon>
        <taxon>Pantoea</taxon>
    </lineage>
</organism>
<sequence>MNNTLVTLTPGQSTNSDIVPLLLEHLPADRIVHSGLLDGLTPAQIEQQYGAVAAENVMSIHLNDGSKLLLSAACIERGLQQRIDQLERSGYEIILLLSSEKFSGLTTRHATLLEPDRIVPPLVEAIVEGHQVGIMLPQDGLKDRLAGKWKNLSYPPCFAVASPEHPDEERLIDAALSLQEQGADVVVLDSIGYQQRHRDFLQKLLGIPVLLPNVLVARLAAELLL</sequence>
<evidence type="ECO:0008006" key="3">
    <source>
        <dbReference type="Google" id="ProtNLM"/>
    </source>
</evidence>
<dbReference type="OrthoDB" id="9798683at2"/>
<accession>A0A2S9IH90</accession>
<proteinExistence type="predicted"/>